<dbReference type="OrthoDB" id="5955356at2"/>
<gene>
    <name evidence="1" type="ORF">BJI69_13070</name>
</gene>
<evidence type="ECO:0000313" key="2">
    <source>
        <dbReference type="Proteomes" id="UP000182987"/>
    </source>
</evidence>
<evidence type="ECO:0000313" key="1">
    <source>
        <dbReference type="EMBL" id="APG04736.1"/>
    </source>
</evidence>
<reference evidence="2" key="1">
    <citation type="submission" date="2016-09" db="EMBL/GenBank/DDBJ databases">
        <authorList>
            <person name="Lysoe E."/>
        </authorList>
    </citation>
    <scope>NUCLEOTIDE SEQUENCE [LARGE SCALE GENOMIC DNA]</scope>
    <source>
        <strain evidence="2">LJ96T</strain>
    </source>
</reference>
<accession>A0A0G9HFK3</accession>
<protein>
    <submittedName>
        <fullName evidence="1">Uncharacterized protein</fullName>
    </submittedName>
</protein>
<dbReference type="EMBL" id="CP017480">
    <property type="protein sequence ID" value="APG04736.1"/>
    <property type="molecule type" value="Genomic_DNA"/>
</dbReference>
<sequence>MRYKQAYDREVTMTDRERVVYRLLIGVVVLTSVVAGLATFFASSYESVWDRLNAIVDSVPMIPARYWASGSDFPDLSAIYFFWSWPVFPASGAALAVRFWTPNDMSWAGRVNSELKLVLGCLVMLATGLSILWSLDGAEVMGVPIGARLADLLMVGWAPFAMGGCLTGLGVLGFRRLLGPSTSTRGY</sequence>
<proteinExistence type="predicted"/>
<dbReference type="Proteomes" id="UP000182987">
    <property type="component" value="Chromosome"/>
</dbReference>
<dbReference type="STRING" id="1440763.BJI69_13070"/>
<name>A0A0G9HFK3_9GAMM</name>
<dbReference type="PATRIC" id="fig|1440763.5.peg.420"/>
<keyword evidence="2" id="KW-1185">Reference proteome</keyword>
<organism evidence="1 2">
    <name type="scientific">Luteibacter rhizovicinus DSM 16549</name>
    <dbReference type="NCBI Taxonomy" id="1440763"/>
    <lineage>
        <taxon>Bacteria</taxon>
        <taxon>Pseudomonadati</taxon>
        <taxon>Pseudomonadota</taxon>
        <taxon>Gammaproteobacteria</taxon>
        <taxon>Lysobacterales</taxon>
        <taxon>Rhodanobacteraceae</taxon>
        <taxon>Luteibacter</taxon>
    </lineage>
</organism>
<dbReference type="AlphaFoldDB" id="A0A0G9HFK3"/>
<dbReference type="RefSeq" id="WP_046966407.1">
    <property type="nucleotide sequence ID" value="NZ_CP017480.1"/>
</dbReference>
<dbReference type="KEGG" id="lrz:BJI69_13070"/>